<sequence>MSGPPQADRNQDATCYVGNLDDRASDALVWELMLQAGPVTNVHLPKDRITSQHQGYGFAEFQTPRDADYACSIMNGIKLYGKPIRVNKASSDRKQIDIGANLFVGNLDPAVDERVLWETFSTFGGLASLPKIARDPSTNASKAYGFVSFDSFEAADAAIEQLQGQFLLNRPVNVSYAIKKDGKGGERHGTAAERLLAAQARKNGALPALPAMPPPPPPPMNGMGAPPPPPPGFGGGQPPPPPPPGFTGAAYQQQQPPPPPPPGFGQQQQQQQQQQAGGAPPPPPPMGFPQYSGPPPGVNGYGGPPHQYMGGPPPPPSFMTGANNAPLGQR</sequence>
<dbReference type="Proteomes" id="UP000245884">
    <property type="component" value="Unassembled WGS sequence"/>
</dbReference>
<dbReference type="OrthoDB" id="10259687at2759"/>
<dbReference type="PROSITE" id="PS50102">
    <property type="entry name" value="RRM"/>
    <property type="match status" value="2"/>
</dbReference>
<reference evidence="8 9" key="1">
    <citation type="journal article" date="2018" name="Mol. Biol. Evol.">
        <title>Broad Genomic Sampling Reveals a Smut Pathogenic Ancestry of the Fungal Clade Ustilaginomycotina.</title>
        <authorList>
            <person name="Kijpornyongpan T."/>
            <person name="Mondo S.J."/>
            <person name="Barry K."/>
            <person name="Sandor L."/>
            <person name="Lee J."/>
            <person name="Lipzen A."/>
            <person name="Pangilinan J."/>
            <person name="LaButti K."/>
            <person name="Hainaut M."/>
            <person name="Henrissat B."/>
            <person name="Grigoriev I.V."/>
            <person name="Spatafora J.W."/>
            <person name="Aime M.C."/>
        </authorList>
    </citation>
    <scope>NUCLEOTIDE SEQUENCE [LARGE SCALE GENOMIC DNA]</scope>
    <source>
        <strain evidence="8 9">MCA 5214</strain>
    </source>
</reference>
<name>A0A316UR17_9BASI</name>
<feature type="region of interest" description="Disordered" evidence="6">
    <location>
        <begin position="206"/>
        <end position="330"/>
    </location>
</feature>
<dbReference type="GO" id="GO:0000398">
    <property type="term" value="P:mRNA splicing, via spliceosome"/>
    <property type="evidence" value="ECO:0007669"/>
    <property type="project" value="UniProtKB-ARBA"/>
</dbReference>
<evidence type="ECO:0000256" key="5">
    <source>
        <dbReference type="PROSITE-ProRule" id="PRU00176"/>
    </source>
</evidence>
<evidence type="ECO:0000256" key="1">
    <source>
        <dbReference type="ARBA" id="ARBA00004123"/>
    </source>
</evidence>
<protein>
    <submittedName>
        <fullName evidence="8">RNA-binding domain-containing protein</fullName>
    </submittedName>
</protein>
<dbReference type="CDD" id="cd12334">
    <property type="entry name" value="RRM1_SF3B4"/>
    <property type="match status" value="1"/>
</dbReference>
<feature type="domain" description="RRM" evidence="7">
    <location>
        <begin position="13"/>
        <end position="91"/>
    </location>
</feature>
<dbReference type="EMBL" id="KZ819667">
    <property type="protein sequence ID" value="PWN27749.1"/>
    <property type="molecule type" value="Genomic_DNA"/>
</dbReference>
<gene>
    <name evidence="8" type="ORF">BDZ90DRAFT_232144</name>
</gene>
<dbReference type="GO" id="GO:0003723">
    <property type="term" value="F:RNA binding"/>
    <property type="evidence" value="ECO:0007669"/>
    <property type="project" value="UniProtKB-UniRule"/>
</dbReference>
<dbReference type="InterPro" id="IPR052084">
    <property type="entry name" value="SF3B4_spliceosome_assoc"/>
</dbReference>
<feature type="compositionally biased region" description="Pro residues" evidence="6">
    <location>
        <begin position="279"/>
        <end position="297"/>
    </location>
</feature>
<dbReference type="GO" id="GO:0048026">
    <property type="term" value="P:positive regulation of mRNA splicing, via spliceosome"/>
    <property type="evidence" value="ECO:0007669"/>
    <property type="project" value="TreeGrafter"/>
</dbReference>
<dbReference type="PANTHER" id="PTHR48030:SF3">
    <property type="entry name" value="SPLICING FACTOR 3B SUBUNIT 4"/>
    <property type="match status" value="1"/>
</dbReference>
<feature type="domain" description="RRM" evidence="7">
    <location>
        <begin position="100"/>
        <end position="179"/>
    </location>
</feature>
<comment type="subcellular location">
    <subcellularLocation>
        <location evidence="1">Nucleus</location>
    </subcellularLocation>
</comment>
<feature type="compositionally biased region" description="Low complexity" evidence="6">
    <location>
        <begin position="264"/>
        <end position="278"/>
    </location>
</feature>
<dbReference type="RefSeq" id="XP_025362361.1">
    <property type="nucleotide sequence ID" value="XM_025506142.1"/>
</dbReference>
<dbReference type="InterPro" id="IPR000504">
    <property type="entry name" value="RRM_dom"/>
</dbReference>
<dbReference type="SMART" id="SM00360">
    <property type="entry name" value="RRM"/>
    <property type="match status" value="2"/>
</dbReference>
<dbReference type="GO" id="GO:0005730">
    <property type="term" value="C:nucleolus"/>
    <property type="evidence" value="ECO:0007669"/>
    <property type="project" value="TreeGrafter"/>
</dbReference>
<dbReference type="InterPro" id="IPR035979">
    <property type="entry name" value="RBD_domain_sf"/>
</dbReference>
<dbReference type="GO" id="GO:0071011">
    <property type="term" value="C:precatalytic spliceosome"/>
    <property type="evidence" value="ECO:0007669"/>
    <property type="project" value="TreeGrafter"/>
</dbReference>
<dbReference type="InterPro" id="IPR012677">
    <property type="entry name" value="Nucleotide-bd_a/b_plait_sf"/>
</dbReference>
<proteinExistence type="predicted"/>
<evidence type="ECO:0000313" key="8">
    <source>
        <dbReference type="EMBL" id="PWN27749.1"/>
    </source>
</evidence>
<evidence type="ECO:0000256" key="3">
    <source>
        <dbReference type="ARBA" id="ARBA00022884"/>
    </source>
</evidence>
<evidence type="ECO:0000259" key="7">
    <source>
        <dbReference type="PROSITE" id="PS50102"/>
    </source>
</evidence>
<keyword evidence="9" id="KW-1185">Reference proteome</keyword>
<organism evidence="8 9">
    <name type="scientific">Jaminaea rosea</name>
    <dbReference type="NCBI Taxonomy" id="1569628"/>
    <lineage>
        <taxon>Eukaryota</taxon>
        <taxon>Fungi</taxon>
        <taxon>Dikarya</taxon>
        <taxon>Basidiomycota</taxon>
        <taxon>Ustilaginomycotina</taxon>
        <taxon>Exobasidiomycetes</taxon>
        <taxon>Microstromatales</taxon>
        <taxon>Microstromatales incertae sedis</taxon>
        <taxon>Jaminaea</taxon>
    </lineage>
</organism>
<dbReference type="InterPro" id="IPR034158">
    <property type="entry name" value="SF3B4_RRM1"/>
</dbReference>
<dbReference type="PANTHER" id="PTHR48030">
    <property type="entry name" value="SPLICING FACTOR 3B SUBUNIT 4"/>
    <property type="match status" value="1"/>
</dbReference>
<dbReference type="Gene3D" id="3.30.70.330">
    <property type="match status" value="2"/>
</dbReference>
<evidence type="ECO:0000256" key="4">
    <source>
        <dbReference type="ARBA" id="ARBA00023242"/>
    </source>
</evidence>
<dbReference type="SUPFAM" id="SSF54928">
    <property type="entry name" value="RNA-binding domain, RBD"/>
    <property type="match status" value="1"/>
</dbReference>
<evidence type="ECO:0000313" key="9">
    <source>
        <dbReference type="Proteomes" id="UP000245884"/>
    </source>
</evidence>
<evidence type="ECO:0000256" key="6">
    <source>
        <dbReference type="SAM" id="MobiDB-lite"/>
    </source>
</evidence>
<dbReference type="Pfam" id="PF00076">
    <property type="entry name" value="RRM_1"/>
    <property type="match status" value="2"/>
</dbReference>
<dbReference type="AlphaFoldDB" id="A0A316UR17"/>
<accession>A0A316UR17</accession>
<evidence type="ECO:0000256" key="2">
    <source>
        <dbReference type="ARBA" id="ARBA00022737"/>
    </source>
</evidence>
<keyword evidence="2" id="KW-0677">Repeat</keyword>
<feature type="compositionally biased region" description="Pro residues" evidence="6">
    <location>
        <begin position="210"/>
        <end position="245"/>
    </location>
</feature>
<keyword evidence="3 5" id="KW-0694">RNA-binding</keyword>
<dbReference type="GO" id="GO:0005686">
    <property type="term" value="C:U2 snRNP"/>
    <property type="evidence" value="ECO:0007669"/>
    <property type="project" value="TreeGrafter"/>
</dbReference>
<dbReference type="FunFam" id="3.30.70.330:FF:000121">
    <property type="entry name" value="Splicing factor 3b subunit 4"/>
    <property type="match status" value="1"/>
</dbReference>
<dbReference type="FunFam" id="3.30.70.330:FF:000895">
    <property type="entry name" value="Hsh49p"/>
    <property type="match status" value="1"/>
</dbReference>
<dbReference type="STRING" id="1569628.A0A316UR17"/>
<dbReference type="GeneID" id="37027965"/>
<keyword evidence="4" id="KW-0539">Nucleus</keyword>